<sequence>MHVDLNSDVGESYGRWTLGDDDAVLRVVTSANVACGFHAGDPSVLRATCRSAVQQAVVIGAQVGYGDLAGFGRRFVDVAPADLEADVIYQIGGLDAIARTVGGRVRYVKPHGALYHATVDHAGQAEAVVRAVATLDRGLPVLGPPGSMLLEAARAAGLRTVAEAFADRGYRSDGRLVPRGEPGAVLSDPETVARRAVRMVTEGRVEAVDGSDVDVAAGSLCLHGDTPDAVGLATAVAGALTGAGVELRAFG</sequence>
<dbReference type="NCBIfam" id="NF003816">
    <property type="entry name" value="PRK05406.1-5"/>
    <property type="match status" value="1"/>
</dbReference>
<gene>
    <name evidence="1" type="primary">pxpA</name>
    <name evidence="2" type="ORF">CLV56_0634</name>
</gene>
<dbReference type="RefSeq" id="WP_039348545.1">
    <property type="nucleotide sequence ID" value="NZ_PGEZ01000001.1"/>
</dbReference>
<evidence type="ECO:0000313" key="2">
    <source>
        <dbReference type="EMBL" id="PJJ56426.1"/>
    </source>
</evidence>
<dbReference type="EMBL" id="PGEZ01000001">
    <property type="protein sequence ID" value="PJJ56426.1"/>
    <property type="molecule type" value="Genomic_DNA"/>
</dbReference>
<dbReference type="InterPro" id="IPR005501">
    <property type="entry name" value="LamB/YcsF/PxpA-like"/>
</dbReference>
<dbReference type="EC" id="3.5.2.9" evidence="1"/>
<keyword evidence="3" id="KW-1185">Reference proteome</keyword>
<dbReference type="PANTHER" id="PTHR30292">
    <property type="entry name" value="UNCHARACTERIZED PROTEIN YBGL-RELATED"/>
    <property type="match status" value="1"/>
</dbReference>
<dbReference type="CDD" id="cd10787">
    <property type="entry name" value="LamB_YcsF_like"/>
    <property type="match status" value="1"/>
</dbReference>
<dbReference type="GO" id="GO:0017168">
    <property type="term" value="F:5-oxoprolinase (ATP-hydrolyzing) activity"/>
    <property type="evidence" value="ECO:0007669"/>
    <property type="project" value="UniProtKB-UniRule"/>
</dbReference>
<dbReference type="AlphaFoldDB" id="A0A0B2BLF3"/>
<reference evidence="2 3" key="1">
    <citation type="submission" date="2017-11" db="EMBL/GenBank/DDBJ databases">
        <title>Genomic Encyclopedia of Archaeal and Bacterial Type Strains, Phase II (KMG-II): From Individual Species to Whole Genera.</title>
        <authorList>
            <person name="Goeker M."/>
        </authorList>
    </citation>
    <scope>NUCLEOTIDE SEQUENCE [LARGE SCALE GENOMIC DNA]</scope>
    <source>
        <strain evidence="2 3">DSM 27763</strain>
    </source>
</reference>
<dbReference type="PANTHER" id="PTHR30292:SF0">
    <property type="entry name" value="5-OXOPROLINASE SUBUNIT A"/>
    <property type="match status" value="1"/>
</dbReference>
<dbReference type="Gene3D" id="3.20.20.370">
    <property type="entry name" value="Glycoside hydrolase/deacetylase"/>
    <property type="match status" value="1"/>
</dbReference>
<comment type="catalytic activity">
    <reaction evidence="1">
        <text>5-oxo-L-proline + ATP + 2 H2O = L-glutamate + ADP + phosphate + H(+)</text>
        <dbReference type="Rhea" id="RHEA:10348"/>
        <dbReference type="ChEBI" id="CHEBI:15377"/>
        <dbReference type="ChEBI" id="CHEBI:15378"/>
        <dbReference type="ChEBI" id="CHEBI:29985"/>
        <dbReference type="ChEBI" id="CHEBI:30616"/>
        <dbReference type="ChEBI" id="CHEBI:43474"/>
        <dbReference type="ChEBI" id="CHEBI:58402"/>
        <dbReference type="ChEBI" id="CHEBI:456216"/>
        <dbReference type="EC" id="3.5.2.9"/>
    </reaction>
</comment>
<keyword evidence="1" id="KW-0378">Hydrolase</keyword>
<proteinExistence type="inferred from homology"/>
<dbReference type="GO" id="GO:0005975">
    <property type="term" value="P:carbohydrate metabolic process"/>
    <property type="evidence" value="ECO:0007669"/>
    <property type="project" value="InterPro"/>
</dbReference>
<evidence type="ECO:0000313" key="3">
    <source>
        <dbReference type="Proteomes" id="UP000230842"/>
    </source>
</evidence>
<dbReference type="HAMAP" id="MF_00691">
    <property type="entry name" value="PxpA"/>
    <property type="match status" value="1"/>
</dbReference>
<comment type="function">
    <text evidence="1">Catalyzes the cleavage of 5-oxoproline to form L-glutamate coupled to the hydrolysis of ATP to ADP and inorganic phosphate.</text>
</comment>
<keyword evidence="1" id="KW-0547">Nucleotide-binding</keyword>
<comment type="similarity">
    <text evidence="1">Belongs to the LamB/PxpA family.</text>
</comment>
<dbReference type="OrthoDB" id="9773478at2"/>
<comment type="subunit">
    <text evidence="1">Forms a complex composed of PxpA, PxpB and PxpC.</text>
</comment>
<evidence type="ECO:0000256" key="1">
    <source>
        <dbReference type="HAMAP-Rule" id="MF_00691"/>
    </source>
</evidence>
<dbReference type="Pfam" id="PF03746">
    <property type="entry name" value="LamB_YcsF"/>
    <property type="match status" value="1"/>
</dbReference>
<dbReference type="NCBIfam" id="NF003814">
    <property type="entry name" value="PRK05406.1-3"/>
    <property type="match status" value="1"/>
</dbReference>
<name>A0A0B2BLF3_9ACTN</name>
<comment type="caution">
    <text evidence="2">The sequence shown here is derived from an EMBL/GenBank/DDBJ whole genome shotgun (WGS) entry which is preliminary data.</text>
</comment>
<keyword evidence="1" id="KW-0067">ATP-binding</keyword>
<accession>A0A0B2BLF3</accession>
<dbReference type="InterPro" id="IPR011330">
    <property type="entry name" value="Glyco_hydro/deAcase_b/a-brl"/>
</dbReference>
<dbReference type="Proteomes" id="UP000230842">
    <property type="component" value="Unassembled WGS sequence"/>
</dbReference>
<dbReference type="SUPFAM" id="SSF88713">
    <property type="entry name" value="Glycoside hydrolase/deacetylase"/>
    <property type="match status" value="1"/>
</dbReference>
<protein>
    <recommendedName>
        <fullName evidence="1">5-oxoprolinase subunit A</fullName>
        <shortName evidence="1">5-OPase subunit A</shortName>
        <ecNumber evidence="1">3.5.2.9</ecNumber>
    </recommendedName>
    <alternativeName>
        <fullName evidence="1">5-oxoprolinase (ATP-hydrolyzing) subunit A</fullName>
    </alternativeName>
</protein>
<organism evidence="2 3">
    <name type="scientific">Mumia flava</name>
    <dbReference type="NCBI Taxonomy" id="1348852"/>
    <lineage>
        <taxon>Bacteria</taxon>
        <taxon>Bacillati</taxon>
        <taxon>Actinomycetota</taxon>
        <taxon>Actinomycetes</taxon>
        <taxon>Propionibacteriales</taxon>
        <taxon>Nocardioidaceae</taxon>
        <taxon>Mumia</taxon>
    </lineage>
</organism>
<dbReference type="GO" id="GO:0005524">
    <property type="term" value="F:ATP binding"/>
    <property type="evidence" value="ECO:0007669"/>
    <property type="project" value="UniProtKB-UniRule"/>
</dbReference>